<organism evidence="1 2">
    <name type="scientific">Shimia isoporae</name>
    <dbReference type="NCBI Taxonomy" id="647720"/>
    <lineage>
        <taxon>Bacteria</taxon>
        <taxon>Pseudomonadati</taxon>
        <taxon>Pseudomonadota</taxon>
        <taxon>Alphaproteobacteria</taxon>
        <taxon>Rhodobacterales</taxon>
        <taxon>Roseobacteraceae</taxon>
    </lineage>
</organism>
<dbReference type="SUPFAM" id="SSF53335">
    <property type="entry name" value="S-adenosyl-L-methionine-dependent methyltransferases"/>
    <property type="match status" value="1"/>
</dbReference>
<evidence type="ECO:0000313" key="1">
    <source>
        <dbReference type="EMBL" id="TCL08294.1"/>
    </source>
</evidence>
<sequence length="271" mass="30527">MTAILDQIPALQALMGIPIERAKASQLFENYRAVFRQIVRADRVNQPVHFEDADARKYRDQAQALMIDLEWMFEGLMRDFATKPEEFSAIERKQLKEMTGFFRGIYRNVARAELSQLNLGPDCRVLQVGMGPMPLSLVQFQRVTGAQIAGIDVEQEAVSQAKEFFSQLHLQDVGAEFHLANGVDFDYAVFDVILIAATARPKDEIVLRILETNKASNLHIVNRDTSGWSSLVYRPNPLPDMSDLVVDWQVSSTPVTSTGYIRASVEDAYDA</sequence>
<dbReference type="GO" id="GO:0030410">
    <property type="term" value="F:nicotianamine synthase activity"/>
    <property type="evidence" value="ECO:0007669"/>
    <property type="project" value="InterPro"/>
</dbReference>
<name>A0A4R1NJE6_9RHOB</name>
<dbReference type="GO" id="GO:0030418">
    <property type="term" value="P:nicotianamine biosynthetic process"/>
    <property type="evidence" value="ECO:0007669"/>
    <property type="project" value="InterPro"/>
</dbReference>
<keyword evidence="2" id="KW-1185">Reference proteome</keyword>
<gene>
    <name evidence="1" type="ORF">BXY66_0329</name>
</gene>
<dbReference type="InterPro" id="IPR004298">
    <property type="entry name" value="Nicotian_synth"/>
</dbReference>
<evidence type="ECO:0000313" key="2">
    <source>
        <dbReference type="Proteomes" id="UP000295673"/>
    </source>
</evidence>
<reference evidence="1 2" key="1">
    <citation type="submission" date="2019-03" db="EMBL/GenBank/DDBJ databases">
        <title>Genomic Encyclopedia of Archaeal and Bacterial Type Strains, Phase II (KMG-II): from individual species to whole genera.</title>
        <authorList>
            <person name="Goeker M."/>
        </authorList>
    </citation>
    <scope>NUCLEOTIDE SEQUENCE [LARGE SCALE GENOMIC DNA]</scope>
    <source>
        <strain evidence="1 2">DSM 26433</strain>
    </source>
</reference>
<dbReference type="Gene3D" id="3.40.50.150">
    <property type="entry name" value="Vaccinia Virus protein VP39"/>
    <property type="match status" value="1"/>
</dbReference>
<protein>
    <submittedName>
        <fullName evidence="1">Nicotianamine synthase-like protein</fullName>
    </submittedName>
</protein>
<dbReference type="Proteomes" id="UP000295673">
    <property type="component" value="Unassembled WGS sequence"/>
</dbReference>
<accession>A0A4R1NJE6</accession>
<dbReference type="Pfam" id="PF03059">
    <property type="entry name" value="NAS"/>
    <property type="match status" value="1"/>
</dbReference>
<dbReference type="RefSeq" id="WP_165929081.1">
    <property type="nucleotide sequence ID" value="NZ_SMGR01000001.1"/>
</dbReference>
<proteinExistence type="predicted"/>
<dbReference type="EMBL" id="SMGR01000001">
    <property type="protein sequence ID" value="TCL08294.1"/>
    <property type="molecule type" value="Genomic_DNA"/>
</dbReference>
<dbReference type="AlphaFoldDB" id="A0A4R1NJE6"/>
<dbReference type="InterPro" id="IPR029063">
    <property type="entry name" value="SAM-dependent_MTases_sf"/>
</dbReference>
<comment type="caution">
    <text evidence="1">The sequence shown here is derived from an EMBL/GenBank/DDBJ whole genome shotgun (WGS) entry which is preliminary data.</text>
</comment>